<evidence type="ECO:0000259" key="2">
    <source>
        <dbReference type="Pfam" id="PF22936"/>
    </source>
</evidence>
<dbReference type="EMBL" id="OZ034816">
    <property type="protein sequence ID" value="CAL1376450.1"/>
    <property type="molecule type" value="Genomic_DNA"/>
</dbReference>
<evidence type="ECO:0000313" key="4">
    <source>
        <dbReference type="Proteomes" id="UP001497516"/>
    </source>
</evidence>
<proteinExistence type="predicted"/>
<name>A0AAV2DSL6_9ROSI</name>
<protein>
    <recommendedName>
        <fullName evidence="2">Retrovirus-related Pol polyprotein from transposon TNT 1-94-like beta-barrel domain-containing protein</fullName>
    </recommendedName>
</protein>
<reference evidence="3 4" key="1">
    <citation type="submission" date="2024-04" db="EMBL/GenBank/DDBJ databases">
        <authorList>
            <person name="Fracassetti M."/>
        </authorList>
    </citation>
    <scope>NUCLEOTIDE SEQUENCE [LARGE SCALE GENOMIC DNA]</scope>
</reference>
<sequence>MCNYCKQEGHVIADFPTLARQGRSRGGGATRGTSHPGAAYATTAPVADSASSLTWADVRRLVHEALKEALTTTLTSAFATGTVSSTTPWHVDSASYNHMTGSRQSFRTLDISVPCLDLQAANGSLMSVEGVGHIVRPSISLPDTLYVPKLVPNLVSVGQLAEDGCRITFDKIRCVIQDTMMGQEIGRGTKKGRSFLLDSYSRSGLPEVRRHERRLDLGAGQQGANGDSVFSFSRDNIVSSVKLSDWDLWHF</sequence>
<feature type="region of interest" description="Disordered" evidence="1">
    <location>
        <begin position="17"/>
        <end position="38"/>
    </location>
</feature>
<feature type="domain" description="Retrovirus-related Pol polyprotein from transposon TNT 1-94-like beta-barrel" evidence="2">
    <location>
        <begin position="89"/>
        <end position="165"/>
    </location>
</feature>
<gene>
    <name evidence="3" type="ORF">LTRI10_LOCUS18178</name>
</gene>
<keyword evidence="4" id="KW-1185">Reference proteome</keyword>
<dbReference type="Proteomes" id="UP001497516">
    <property type="component" value="Chromosome 3"/>
</dbReference>
<evidence type="ECO:0000313" key="3">
    <source>
        <dbReference type="EMBL" id="CAL1376450.1"/>
    </source>
</evidence>
<dbReference type="Pfam" id="PF22936">
    <property type="entry name" value="Pol_BBD"/>
    <property type="match status" value="1"/>
</dbReference>
<evidence type="ECO:0000256" key="1">
    <source>
        <dbReference type="SAM" id="MobiDB-lite"/>
    </source>
</evidence>
<accession>A0AAV2DSL6</accession>
<dbReference type="AlphaFoldDB" id="A0AAV2DSL6"/>
<dbReference type="InterPro" id="IPR054722">
    <property type="entry name" value="PolX-like_BBD"/>
</dbReference>
<organism evidence="3 4">
    <name type="scientific">Linum trigynum</name>
    <dbReference type="NCBI Taxonomy" id="586398"/>
    <lineage>
        <taxon>Eukaryota</taxon>
        <taxon>Viridiplantae</taxon>
        <taxon>Streptophyta</taxon>
        <taxon>Embryophyta</taxon>
        <taxon>Tracheophyta</taxon>
        <taxon>Spermatophyta</taxon>
        <taxon>Magnoliopsida</taxon>
        <taxon>eudicotyledons</taxon>
        <taxon>Gunneridae</taxon>
        <taxon>Pentapetalae</taxon>
        <taxon>rosids</taxon>
        <taxon>fabids</taxon>
        <taxon>Malpighiales</taxon>
        <taxon>Linaceae</taxon>
        <taxon>Linum</taxon>
    </lineage>
</organism>